<evidence type="ECO:0000256" key="1">
    <source>
        <dbReference type="ARBA" id="ARBA00004442"/>
    </source>
</evidence>
<evidence type="ECO:0000256" key="7">
    <source>
        <dbReference type="ARBA" id="ARBA00023237"/>
    </source>
</evidence>
<organism evidence="9 10">
    <name type="scientific">Thalassobacterium sedimentorum</name>
    <dbReference type="NCBI Taxonomy" id="3041258"/>
    <lineage>
        <taxon>Bacteria</taxon>
        <taxon>Pseudomonadati</taxon>
        <taxon>Verrucomicrobiota</taxon>
        <taxon>Opitutia</taxon>
        <taxon>Puniceicoccales</taxon>
        <taxon>Coraliomargaritaceae</taxon>
        <taxon>Thalassobacterium</taxon>
    </lineage>
</organism>
<feature type="chain" id="PRO_5046080302" evidence="8">
    <location>
        <begin position="26"/>
        <end position="446"/>
    </location>
</feature>
<dbReference type="InterPro" id="IPR003423">
    <property type="entry name" value="OMP_efflux"/>
</dbReference>
<dbReference type="SUPFAM" id="SSF56954">
    <property type="entry name" value="Outer membrane efflux proteins (OEP)"/>
    <property type="match status" value="1"/>
</dbReference>
<evidence type="ECO:0000256" key="8">
    <source>
        <dbReference type="SAM" id="SignalP"/>
    </source>
</evidence>
<accession>A0ABU1AMF3</accession>
<keyword evidence="4" id="KW-1134">Transmembrane beta strand</keyword>
<keyword evidence="6" id="KW-0472">Membrane</keyword>
<dbReference type="EMBL" id="JARXIC010000041">
    <property type="protein sequence ID" value="MDQ8195987.1"/>
    <property type="molecule type" value="Genomic_DNA"/>
</dbReference>
<keyword evidence="7" id="KW-0998">Cell outer membrane</keyword>
<proteinExistence type="inferred from homology"/>
<dbReference type="Gene3D" id="1.20.1600.10">
    <property type="entry name" value="Outer membrane efflux proteins (OEP)"/>
    <property type="match status" value="1"/>
</dbReference>
<sequence length="446" mass="50738">MYREDKTFAILFTLCLSLLSAPLMGQGAGSAVASEPLHLSVDDVIERVKGQNLQLLMTQESVRRALEQSYQRRAALLPQFSLNAQQSRQQTAYASSSTSLDIPPYNLFTSRIEASLPIFDTQRYADFKIAQLNYAIEQMNYEVATQDLLHQAIFLYFTQLRDLRRVEIARENVEREQALLDLTQQQYDAGSAVKIDVTRSEVRLATERRTLMEAEIAVEDSMLQLKSLLDLDLERAVGLDRGIIMGAKAPPSIKRYGSLEVLTELRPELEKQQKVLTQAELAKKAAGWQRLPTLELFANWGYDSNHAFDGDEAEAWLLGVRASIPLWEGGRIAAESREASAAVRQNQYQLRQLRNQIEREFKFSILEMDSLYAQIEIARDEVRLGHDEVQQASERYREGLGDNRELIDAQIRLADAERSHLNAFYLYGLSRLTFARSIGSVERVLD</sequence>
<evidence type="ECO:0000313" key="9">
    <source>
        <dbReference type="EMBL" id="MDQ8195987.1"/>
    </source>
</evidence>
<dbReference type="RefSeq" id="WP_308986432.1">
    <property type="nucleotide sequence ID" value="NZ_JARXIC010000041.1"/>
</dbReference>
<keyword evidence="8" id="KW-0732">Signal</keyword>
<reference evidence="9 10" key="1">
    <citation type="submission" date="2023-04" db="EMBL/GenBank/DDBJ databases">
        <title>A novel bacteria isolated from coastal sediment.</title>
        <authorList>
            <person name="Liu X.-J."/>
            <person name="Du Z.-J."/>
        </authorList>
    </citation>
    <scope>NUCLEOTIDE SEQUENCE [LARGE SCALE GENOMIC DNA]</scope>
    <source>
        <strain evidence="9 10">SDUM461004</strain>
    </source>
</reference>
<keyword evidence="3" id="KW-0813">Transport</keyword>
<comment type="subcellular location">
    <subcellularLocation>
        <location evidence="1">Cell outer membrane</location>
    </subcellularLocation>
</comment>
<evidence type="ECO:0000256" key="5">
    <source>
        <dbReference type="ARBA" id="ARBA00022692"/>
    </source>
</evidence>
<dbReference type="PANTHER" id="PTHR30026:SF20">
    <property type="entry name" value="OUTER MEMBRANE PROTEIN TOLC"/>
    <property type="match status" value="1"/>
</dbReference>
<dbReference type="PANTHER" id="PTHR30026">
    <property type="entry name" value="OUTER MEMBRANE PROTEIN TOLC"/>
    <property type="match status" value="1"/>
</dbReference>
<evidence type="ECO:0000256" key="6">
    <source>
        <dbReference type="ARBA" id="ARBA00023136"/>
    </source>
</evidence>
<keyword evidence="5" id="KW-0812">Transmembrane</keyword>
<dbReference type="InterPro" id="IPR051906">
    <property type="entry name" value="TolC-like"/>
</dbReference>
<evidence type="ECO:0000256" key="4">
    <source>
        <dbReference type="ARBA" id="ARBA00022452"/>
    </source>
</evidence>
<gene>
    <name evidence="9" type="ORF">QEH59_16245</name>
</gene>
<evidence type="ECO:0000256" key="3">
    <source>
        <dbReference type="ARBA" id="ARBA00022448"/>
    </source>
</evidence>
<keyword evidence="10" id="KW-1185">Reference proteome</keyword>
<comment type="similarity">
    <text evidence="2">Belongs to the outer membrane factor (OMF) (TC 1.B.17) family.</text>
</comment>
<dbReference type="Pfam" id="PF02321">
    <property type="entry name" value="OEP"/>
    <property type="match status" value="2"/>
</dbReference>
<evidence type="ECO:0000256" key="2">
    <source>
        <dbReference type="ARBA" id="ARBA00007613"/>
    </source>
</evidence>
<feature type="signal peptide" evidence="8">
    <location>
        <begin position="1"/>
        <end position="25"/>
    </location>
</feature>
<name>A0ABU1AMF3_9BACT</name>
<protein>
    <submittedName>
        <fullName evidence="9">TolC family protein</fullName>
    </submittedName>
</protein>
<evidence type="ECO:0000313" key="10">
    <source>
        <dbReference type="Proteomes" id="UP001243717"/>
    </source>
</evidence>
<comment type="caution">
    <text evidence="9">The sequence shown here is derived from an EMBL/GenBank/DDBJ whole genome shotgun (WGS) entry which is preliminary data.</text>
</comment>
<dbReference type="Proteomes" id="UP001243717">
    <property type="component" value="Unassembled WGS sequence"/>
</dbReference>